<dbReference type="Pfam" id="PF13489">
    <property type="entry name" value="Methyltransf_23"/>
    <property type="match status" value="1"/>
</dbReference>
<sequence>MPSCPLCHCASSHDFFTDKLRQYFQCNSCSLVFADPDAHLAPEDEKAVYDQHENNPQDMGYRRFLARLADPLVERIGAAPLSGLDFGSGPGPTLSVMLTELGYNMAIYDPYFAPNREALEQQYDFVTCTEAIEHFYQPAKEWGLLLSLVKPGGWLGFMTKLARDVDAFAHWHYKNDPTHVSFFSRETFSFLAERDGLEVEFVGNDVILLRKTQ</sequence>
<dbReference type="OrthoDB" id="9791944at2"/>
<keyword evidence="1" id="KW-0489">Methyltransferase</keyword>
<organism evidence="2 4">
    <name type="scientific">Photobacterium damselae</name>
    <dbReference type="NCBI Taxonomy" id="38293"/>
    <lineage>
        <taxon>Bacteria</taxon>
        <taxon>Pseudomonadati</taxon>
        <taxon>Pseudomonadota</taxon>
        <taxon>Gammaproteobacteria</taxon>
        <taxon>Vibrionales</taxon>
        <taxon>Vibrionaceae</taxon>
        <taxon>Photobacterium</taxon>
    </lineage>
</organism>
<dbReference type="GO" id="GO:0008168">
    <property type="term" value="F:methyltransferase activity"/>
    <property type="evidence" value="ECO:0007669"/>
    <property type="project" value="UniProtKB-KW"/>
</dbReference>
<dbReference type="Gene3D" id="3.40.50.150">
    <property type="entry name" value="Vaccinia Virus protein VP39"/>
    <property type="match status" value="1"/>
</dbReference>
<accession>A0A2T3QIB6</accession>
<proteinExistence type="predicted"/>
<protein>
    <submittedName>
        <fullName evidence="1">Class I SAM-dependent methyltransferase</fullName>
    </submittedName>
</protein>
<keyword evidence="1" id="KW-0808">Transferase</keyword>
<evidence type="ECO:0000313" key="3">
    <source>
        <dbReference type="Proteomes" id="UP000241404"/>
    </source>
</evidence>
<evidence type="ECO:0000313" key="1">
    <source>
        <dbReference type="EMBL" id="PSU15791.1"/>
    </source>
</evidence>
<name>A0A2T3QIB6_PHODM</name>
<dbReference type="EMBL" id="PYMM01000011">
    <property type="protein sequence ID" value="PSU15791.1"/>
    <property type="molecule type" value="Genomic_DNA"/>
</dbReference>
<dbReference type="InterPro" id="IPR029063">
    <property type="entry name" value="SAM-dependent_MTases_sf"/>
</dbReference>
<reference evidence="1 3" key="1">
    <citation type="submission" date="2018-03" db="EMBL/GenBank/DDBJ databases">
        <title>Whole genome sequencing of Histamine producing bacteria.</title>
        <authorList>
            <person name="Butler K."/>
        </authorList>
    </citation>
    <scope>NUCLEOTIDE SEQUENCE [LARGE SCALE GENOMIC DNA]</scope>
    <source>
        <strain evidence="1 3">BT-6</strain>
    </source>
</reference>
<dbReference type="SUPFAM" id="SSF53335">
    <property type="entry name" value="S-adenosyl-L-methionine-dependent methyltransferases"/>
    <property type="match status" value="1"/>
</dbReference>
<dbReference type="AlphaFoldDB" id="A0A2T3QIB6"/>
<dbReference type="RefSeq" id="WP_005301992.1">
    <property type="nucleotide sequence ID" value="NZ_CP018297.1"/>
</dbReference>
<dbReference type="Proteomes" id="UP000241404">
    <property type="component" value="Unassembled WGS sequence"/>
</dbReference>
<evidence type="ECO:0000313" key="2">
    <source>
        <dbReference type="EMBL" id="SPY46253.1"/>
    </source>
</evidence>
<dbReference type="EMBL" id="UATL01000009">
    <property type="protein sequence ID" value="SPY46253.1"/>
    <property type="molecule type" value="Genomic_DNA"/>
</dbReference>
<dbReference type="Proteomes" id="UP000251647">
    <property type="component" value="Unassembled WGS sequence"/>
</dbReference>
<reference evidence="2 4" key="2">
    <citation type="submission" date="2018-06" db="EMBL/GenBank/DDBJ databases">
        <authorList>
            <consortium name="Pathogen Informatics"/>
            <person name="Doyle S."/>
        </authorList>
    </citation>
    <scope>NUCLEOTIDE SEQUENCE [LARGE SCALE GENOMIC DNA]</scope>
    <source>
        <strain evidence="2 4">NCTC11647</strain>
    </source>
</reference>
<evidence type="ECO:0000313" key="4">
    <source>
        <dbReference type="Proteomes" id="UP000251647"/>
    </source>
</evidence>
<dbReference type="GO" id="GO:0032259">
    <property type="term" value="P:methylation"/>
    <property type="evidence" value="ECO:0007669"/>
    <property type="project" value="UniProtKB-KW"/>
</dbReference>
<gene>
    <name evidence="1" type="ORF">CTM90_14995</name>
    <name evidence="2" type="ORF">NCTC11647_04616</name>
</gene>